<name>A0A5J4W8J3_9EUKA</name>
<evidence type="ECO:0000313" key="10">
    <source>
        <dbReference type="Proteomes" id="UP000324800"/>
    </source>
</evidence>
<keyword evidence="2 7" id="KW-0812">Transmembrane</keyword>
<protein>
    <recommendedName>
        <fullName evidence="8">SUN domain-containing protein</fullName>
    </recommendedName>
</protein>
<dbReference type="Pfam" id="PF07738">
    <property type="entry name" value="Sad1_UNC"/>
    <property type="match status" value="1"/>
</dbReference>
<feature type="domain" description="SUN" evidence="8">
    <location>
        <begin position="236"/>
        <end position="421"/>
    </location>
</feature>
<dbReference type="OrthoDB" id="342281at2759"/>
<sequence>MSTLEANPTNDGQTGDAPLLRSAIKDKEPSKKEKQAKKDSDRSSFDVRESIGLPLFNFFSGKRTILGKIVLAGLGIGYLLLLVFLYLSHTSLKPVNKEIQINDGDFKTLILDLSKTVKTVAEHEKLNKDEFVKTKTELNQRLDSLEKKVEVLIKSTGDHDNTLLELSDKIRKIRVENKFDPSESKAIIEFFTKEIREEVKKVVSKTLQENKLSNDTVSLVLSRLGRTNKINVAQKGAGALILDHSKAYDHTKQDIVSGIVKKFLKNPLLVESTIVLEGSDVELGECFPLKKEKTKEGTDKPSYITIKLAREEPISAVTISHIPAGLTPSITSAPRDFTATCISFTPDPTGKSKKKKEERVIVEGKFDAELLPHQTFEANKGVVDGKEDYLSCKAIRFDFLTNYGNEDFTCVYRLQVHSANNEKYAEDNVKILKGYQTEKNSE</sequence>
<evidence type="ECO:0000256" key="5">
    <source>
        <dbReference type="SAM" id="Coils"/>
    </source>
</evidence>
<evidence type="ECO:0000256" key="7">
    <source>
        <dbReference type="SAM" id="Phobius"/>
    </source>
</evidence>
<accession>A0A5J4W8J3</accession>
<reference evidence="9 10" key="1">
    <citation type="submission" date="2019-03" db="EMBL/GenBank/DDBJ databases">
        <title>Single cell metagenomics reveals metabolic interactions within the superorganism composed of flagellate Streblomastix strix and complex community of Bacteroidetes bacteria on its surface.</title>
        <authorList>
            <person name="Treitli S.C."/>
            <person name="Kolisko M."/>
            <person name="Husnik F."/>
            <person name="Keeling P."/>
            <person name="Hampl V."/>
        </authorList>
    </citation>
    <scope>NUCLEOTIDE SEQUENCE [LARGE SCALE GENOMIC DNA]</scope>
    <source>
        <strain evidence="9">ST1C</strain>
    </source>
</reference>
<evidence type="ECO:0000256" key="2">
    <source>
        <dbReference type="ARBA" id="ARBA00022692"/>
    </source>
</evidence>
<comment type="subcellular location">
    <subcellularLocation>
        <location evidence="1">Membrane</location>
    </subcellularLocation>
</comment>
<dbReference type="PANTHER" id="PTHR12911">
    <property type="entry name" value="SAD1/UNC-84-LIKE PROTEIN-RELATED"/>
    <property type="match status" value="1"/>
</dbReference>
<dbReference type="GO" id="GO:0043495">
    <property type="term" value="F:protein-membrane adaptor activity"/>
    <property type="evidence" value="ECO:0007669"/>
    <property type="project" value="TreeGrafter"/>
</dbReference>
<feature type="coiled-coil region" evidence="5">
    <location>
        <begin position="128"/>
        <end position="155"/>
    </location>
</feature>
<gene>
    <name evidence="9" type="ORF">EZS28_013260</name>
</gene>
<keyword evidence="4 7" id="KW-0472">Membrane</keyword>
<dbReference type="InterPro" id="IPR012919">
    <property type="entry name" value="SUN_dom"/>
</dbReference>
<evidence type="ECO:0000256" key="3">
    <source>
        <dbReference type="ARBA" id="ARBA00022989"/>
    </source>
</evidence>
<feature type="compositionally biased region" description="Polar residues" evidence="6">
    <location>
        <begin position="1"/>
        <end position="13"/>
    </location>
</feature>
<feature type="region of interest" description="Disordered" evidence="6">
    <location>
        <begin position="1"/>
        <end position="41"/>
    </location>
</feature>
<proteinExistence type="predicted"/>
<feature type="transmembrane region" description="Helical" evidence="7">
    <location>
        <begin position="65"/>
        <end position="87"/>
    </location>
</feature>
<dbReference type="GO" id="GO:0005635">
    <property type="term" value="C:nuclear envelope"/>
    <property type="evidence" value="ECO:0007669"/>
    <property type="project" value="TreeGrafter"/>
</dbReference>
<feature type="compositionally biased region" description="Basic and acidic residues" evidence="6">
    <location>
        <begin position="23"/>
        <end position="41"/>
    </location>
</feature>
<dbReference type="PANTHER" id="PTHR12911:SF8">
    <property type="entry name" value="KLAROID PROTEIN-RELATED"/>
    <property type="match status" value="1"/>
</dbReference>
<evidence type="ECO:0000256" key="4">
    <source>
        <dbReference type="ARBA" id="ARBA00023136"/>
    </source>
</evidence>
<comment type="caution">
    <text evidence="9">The sequence shown here is derived from an EMBL/GenBank/DDBJ whole genome shotgun (WGS) entry which is preliminary data.</text>
</comment>
<evidence type="ECO:0000256" key="1">
    <source>
        <dbReference type="ARBA" id="ARBA00004370"/>
    </source>
</evidence>
<dbReference type="Gene3D" id="2.60.120.260">
    <property type="entry name" value="Galactose-binding domain-like"/>
    <property type="match status" value="1"/>
</dbReference>
<keyword evidence="3 7" id="KW-1133">Transmembrane helix</keyword>
<evidence type="ECO:0000313" key="9">
    <source>
        <dbReference type="EMBL" id="KAA6391214.1"/>
    </source>
</evidence>
<dbReference type="PROSITE" id="PS51469">
    <property type="entry name" value="SUN"/>
    <property type="match status" value="1"/>
</dbReference>
<keyword evidence="5" id="KW-0175">Coiled coil</keyword>
<dbReference type="InterPro" id="IPR045119">
    <property type="entry name" value="SUN1-5"/>
</dbReference>
<dbReference type="AlphaFoldDB" id="A0A5J4W8J3"/>
<organism evidence="9 10">
    <name type="scientific">Streblomastix strix</name>
    <dbReference type="NCBI Taxonomy" id="222440"/>
    <lineage>
        <taxon>Eukaryota</taxon>
        <taxon>Metamonada</taxon>
        <taxon>Preaxostyla</taxon>
        <taxon>Oxymonadida</taxon>
        <taxon>Streblomastigidae</taxon>
        <taxon>Streblomastix</taxon>
    </lineage>
</organism>
<evidence type="ECO:0000259" key="8">
    <source>
        <dbReference type="PROSITE" id="PS51469"/>
    </source>
</evidence>
<dbReference type="EMBL" id="SNRW01002952">
    <property type="protein sequence ID" value="KAA6391214.1"/>
    <property type="molecule type" value="Genomic_DNA"/>
</dbReference>
<dbReference type="Proteomes" id="UP000324800">
    <property type="component" value="Unassembled WGS sequence"/>
</dbReference>
<evidence type="ECO:0000256" key="6">
    <source>
        <dbReference type="SAM" id="MobiDB-lite"/>
    </source>
</evidence>
<dbReference type="GO" id="GO:0016020">
    <property type="term" value="C:membrane"/>
    <property type="evidence" value="ECO:0007669"/>
    <property type="project" value="UniProtKB-SubCell"/>
</dbReference>